<feature type="region of interest" description="Disordered" evidence="1">
    <location>
        <begin position="1"/>
        <end position="21"/>
    </location>
</feature>
<feature type="compositionally biased region" description="Polar residues" evidence="1">
    <location>
        <begin position="7"/>
        <end position="19"/>
    </location>
</feature>
<reference evidence="3 4" key="1">
    <citation type="submission" date="2022-05" db="EMBL/GenBank/DDBJ databases">
        <authorList>
            <consortium name="Genoscope - CEA"/>
            <person name="William W."/>
        </authorList>
    </citation>
    <scope>NUCLEOTIDE SEQUENCE [LARGE SCALE GENOMIC DNA]</scope>
</reference>
<evidence type="ECO:0000259" key="2">
    <source>
        <dbReference type="Pfam" id="PF06159"/>
    </source>
</evidence>
<dbReference type="Pfam" id="PF06159">
    <property type="entry name" value="TRAPPC13_N"/>
    <property type="match status" value="1"/>
</dbReference>
<evidence type="ECO:0000313" key="3">
    <source>
        <dbReference type="EMBL" id="CAH3198902.1"/>
    </source>
</evidence>
<feature type="domain" description="Trafficking protein particle complex subunit 13 N-terminal" evidence="2">
    <location>
        <begin position="1"/>
        <end position="56"/>
    </location>
</feature>
<dbReference type="InterPro" id="IPR055427">
    <property type="entry name" value="TRAPPC13_N"/>
</dbReference>
<sequence length="56" mass="6101">MRLTRPSLYTSVPVTNESQDLPGDTFEDAHLSDITSVKGLSTFALGELFVLPQTFG</sequence>
<keyword evidence="4" id="KW-1185">Reference proteome</keyword>
<comment type="caution">
    <text evidence="3">The sequence shown here is derived from an EMBL/GenBank/DDBJ whole genome shotgun (WGS) entry which is preliminary data.</text>
</comment>
<evidence type="ECO:0000313" key="4">
    <source>
        <dbReference type="Proteomes" id="UP001159427"/>
    </source>
</evidence>
<proteinExistence type="predicted"/>
<dbReference type="EMBL" id="CALNXI010006125">
    <property type="protein sequence ID" value="CAH3198902.1"/>
    <property type="molecule type" value="Genomic_DNA"/>
</dbReference>
<evidence type="ECO:0000256" key="1">
    <source>
        <dbReference type="SAM" id="MobiDB-lite"/>
    </source>
</evidence>
<gene>
    <name evidence="3" type="ORF">PEVE_00037409</name>
</gene>
<organism evidence="3 4">
    <name type="scientific">Porites evermanni</name>
    <dbReference type="NCBI Taxonomy" id="104178"/>
    <lineage>
        <taxon>Eukaryota</taxon>
        <taxon>Metazoa</taxon>
        <taxon>Cnidaria</taxon>
        <taxon>Anthozoa</taxon>
        <taxon>Hexacorallia</taxon>
        <taxon>Scleractinia</taxon>
        <taxon>Fungiina</taxon>
        <taxon>Poritidae</taxon>
        <taxon>Porites</taxon>
    </lineage>
</organism>
<dbReference type="Proteomes" id="UP001159427">
    <property type="component" value="Unassembled WGS sequence"/>
</dbReference>
<name>A0ABN8T3Q1_9CNID</name>
<protein>
    <recommendedName>
        <fullName evidence="2">Trafficking protein particle complex subunit 13 N-terminal domain-containing protein</fullName>
    </recommendedName>
</protein>
<accession>A0ABN8T3Q1</accession>